<gene>
    <name evidence="1" type="ORF">FPW1038_01015</name>
</gene>
<evidence type="ECO:0000313" key="2">
    <source>
        <dbReference type="Proteomes" id="UP000244889"/>
    </source>
</evidence>
<evidence type="ECO:0000313" key="1">
    <source>
        <dbReference type="EMBL" id="SPM44469.1"/>
    </source>
</evidence>
<organism evidence="1 2">
    <name type="scientific">Orientia tsutsugamushi</name>
    <name type="common">Rickettsia tsutsugamushi</name>
    <dbReference type="NCBI Taxonomy" id="784"/>
    <lineage>
        <taxon>Bacteria</taxon>
        <taxon>Pseudomonadati</taxon>
        <taxon>Pseudomonadota</taxon>
        <taxon>Alphaproteobacteria</taxon>
        <taxon>Rickettsiales</taxon>
        <taxon>Rickettsiaceae</taxon>
        <taxon>Rickettsieae</taxon>
        <taxon>Orientia</taxon>
    </lineage>
</organism>
<name>A0A2R8EZE4_ORITS</name>
<dbReference type="Proteomes" id="UP000244889">
    <property type="component" value="Unassembled WGS sequence"/>
</dbReference>
<sequence length="184" mass="21108">MQLSSKKHKITEMLLRAKEGNADFINFAIKNNNLELLKLLVQNGYKHPLTEQNLKETVECIPLPMKSVIHTYQFLCDIEYYKSKNYVPQNVLGASIAVSEFIINNKTLRSNNFDKLKAAVPKSILLSQLAYEYRSDKSLLPYFIGVVQSAAAQLDSNEEKIYTTHAQKLMYERTSQKNDSRIKS</sequence>
<dbReference type="EMBL" id="OOHR01000002">
    <property type="protein sequence ID" value="SPM44469.1"/>
    <property type="molecule type" value="Genomic_DNA"/>
</dbReference>
<proteinExistence type="predicted"/>
<accession>A0A2R8EZE4</accession>
<protein>
    <submittedName>
        <fullName evidence="1">Uncharacterized protein</fullName>
    </submittedName>
</protein>
<dbReference type="AlphaFoldDB" id="A0A2R8EZE4"/>
<reference evidence="2" key="1">
    <citation type="submission" date="2018-03" db="EMBL/GenBank/DDBJ databases">
        <authorList>
            <person name="Batty M. E."/>
            <person name="Batty M E."/>
        </authorList>
    </citation>
    <scope>NUCLEOTIDE SEQUENCE [LARGE SCALE GENOMIC DNA]</scope>
</reference>